<proteinExistence type="predicted"/>
<keyword evidence="4" id="KW-0560">Oxidoreductase</keyword>
<organism evidence="4 5">
    <name type="scientific">Bifidobacterium psychraerophilum</name>
    <dbReference type="NCBI Taxonomy" id="218140"/>
    <lineage>
        <taxon>Bacteria</taxon>
        <taxon>Bacillati</taxon>
        <taxon>Actinomycetota</taxon>
        <taxon>Actinomycetes</taxon>
        <taxon>Bifidobacteriales</taxon>
        <taxon>Bifidobacteriaceae</taxon>
        <taxon>Bifidobacterium</taxon>
    </lineage>
</organism>
<gene>
    <name evidence="4" type="ORF">BPSY_1606</name>
</gene>
<dbReference type="GO" id="GO:0004764">
    <property type="term" value="F:shikimate 3-dehydrogenase (NADP+) activity"/>
    <property type="evidence" value="ECO:0007669"/>
    <property type="project" value="UniProtKB-EC"/>
</dbReference>
<dbReference type="GO" id="GO:0003855">
    <property type="term" value="F:3-dehydroquinate dehydratase activity"/>
    <property type="evidence" value="ECO:0007669"/>
    <property type="project" value="UniProtKB-EC"/>
</dbReference>
<dbReference type="EC" id="1.1.1.25" evidence="4"/>
<reference evidence="4 5" key="1">
    <citation type="submission" date="2014-03" db="EMBL/GenBank/DDBJ databases">
        <title>Genomics of Bifidobacteria.</title>
        <authorList>
            <person name="Ventura M."/>
            <person name="Milani C."/>
            <person name="Lugli G.A."/>
        </authorList>
    </citation>
    <scope>NUCLEOTIDE SEQUENCE [LARGE SCALE GENOMIC DNA]</scope>
    <source>
        <strain evidence="4 5">LMG 21775</strain>
    </source>
</reference>
<dbReference type="EMBL" id="JGZI01000010">
    <property type="protein sequence ID" value="KFI81198.1"/>
    <property type="molecule type" value="Genomic_DNA"/>
</dbReference>
<dbReference type="STRING" id="218140.BPSY_1606"/>
<dbReference type="SUPFAM" id="SSF51735">
    <property type="entry name" value="NAD(P)-binding Rossmann-fold domains"/>
    <property type="match status" value="1"/>
</dbReference>
<dbReference type="InterPro" id="IPR013708">
    <property type="entry name" value="Shikimate_DH-bd_N"/>
</dbReference>
<name>A0A087CD48_9BIFI</name>
<keyword evidence="2" id="KW-0028">Amino-acid biosynthesis</keyword>
<keyword evidence="5" id="KW-1185">Reference proteome</keyword>
<dbReference type="GO" id="GO:0003856">
    <property type="term" value="F:3-dehydroquinate synthase activity"/>
    <property type="evidence" value="ECO:0007669"/>
    <property type="project" value="UniProtKB-EC"/>
</dbReference>
<dbReference type="Proteomes" id="UP000029050">
    <property type="component" value="Unassembled WGS sequence"/>
</dbReference>
<dbReference type="EC" id="4.2.1.10" evidence="4"/>
<dbReference type="GO" id="GO:0009423">
    <property type="term" value="P:chorismate biosynthetic process"/>
    <property type="evidence" value="ECO:0007669"/>
    <property type="project" value="TreeGrafter"/>
</dbReference>
<dbReference type="EC" id="4.2.3.4" evidence="4"/>
<dbReference type="GO" id="GO:0009073">
    <property type="term" value="P:aromatic amino acid family biosynthetic process"/>
    <property type="evidence" value="ECO:0007669"/>
    <property type="project" value="UniProtKB-KW"/>
</dbReference>
<evidence type="ECO:0000259" key="3">
    <source>
        <dbReference type="Pfam" id="PF08501"/>
    </source>
</evidence>
<dbReference type="InterPro" id="IPR036291">
    <property type="entry name" value="NAD(P)-bd_dom_sf"/>
</dbReference>
<dbReference type="InterPro" id="IPR046346">
    <property type="entry name" value="Aminoacid_DH-like_N_sf"/>
</dbReference>
<dbReference type="PANTHER" id="PTHR21089">
    <property type="entry name" value="SHIKIMATE DEHYDROGENASE"/>
    <property type="match status" value="1"/>
</dbReference>
<keyword evidence="2" id="KW-0057">Aromatic amino acid biosynthesis</keyword>
<dbReference type="GO" id="GO:0004765">
    <property type="term" value="F:shikimate kinase activity"/>
    <property type="evidence" value="ECO:0007669"/>
    <property type="project" value="UniProtKB-EC"/>
</dbReference>
<evidence type="ECO:0000256" key="2">
    <source>
        <dbReference type="ARBA" id="ARBA00023141"/>
    </source>
</evidence>
<dbReference type="EC" id="2.7.1.71" evidence="4"/>
<feature type="domain" description="Shikimate dehydrogenase substrate binding N-terminal" evidence="3">
    <location>
        <begin position="10"/>
        <end position="91"/>
    </location>
</feature>
<evidence type="ECO:0000313" key="5">
    <source>
        <dbReference type="Proteomes" id="UP000029050"/>
    </source>
</evidence>
<dbReference type="GO" id="GO:0003866">
    <property type="term" value="F:3-phosphoshikimate 1-carboxyvinyltransferase activity"/>
    <property type="evidence" value="ECO:0007669"/>
    <property type="project" value="UniProtKB-EC"/>
</dbReference>
<dbReference type="GO" id="GO:0050661">
    <property type="term" value="F:NADP binding"/>
    <property type="evidence" value="ECO:0007669"/>
    <property type="project" value="TreeGrafter"/>
</dbReference>
<dbReference type="SUPFAM" id="SSF53223">
    <property type="entry name" value="Aminoacid dehydrogenase-like, N-terminal domain"/>
    <property type="match status" value="1"/>
</dbReference>
<protein>
    <submittedName>
        <fullName evidence="4">Shikimate 5-dehydrogenase</fullName>
        <ecNumber evidence="4">1.1.1.25</ecNumber>
        <ecNumber evidence="4">2.5.1.19</ecNumber>
        <ecNumber evidence="4">2.7.1.71</ecNumber>
        <ecNumber evidence="4">4.2.1.10</ecNumber>
        <ecNumber evidence="4">4.2.3.4</ecNumber>
    </submittedName>
</protein>
<keyword evidence="4" id="KW-0808">Transferase</keyword>
<dbReference type="EC" id="2.5.1.19" evidence="4"/>
<comment type="pathway">
    <text evidence="1">Metabolic intermediate biosynthesis; chorismate biosynthesis; chorismate from D-erythrose 4-phosphate and phosphoenolpyruvate: step 4/7.</text>
</comment>
<dbReference type="Gene3D" id="3.40.50.10860">
    <property type="entry name" value="Leucine Dehydrogenase, chain A, domain 1"/>
    <property type="match status" value="1"/>
</dbReference>
<dbReference type="GO" id="GO:0005829">
    <property type="term" value="C:cytosol"/>
    <property type="evidence" value="ECO:0007669"/>
    <property type="project" value="TreeGrafter"/>
</dbReference>
<dbReference type="InterPro" id="IPR022893">
    <property type="entry name" value="Shikimate_DH_fam"/>
</dbReference>
<dbReference type="GO" id="GO:0019632">
    <property type="term" value="P:shikimate metabolic process"/>
    <property type="evidence" value="ECO:0007669"/>
    <property type="project" value="TreeGrafter"/>
</dbReference>
<comment type="caution">
    <text evidence="4">The sequence shown here is derived from an EMBL/GenBank/DDBJ whole genome shotgun (WGS) entry which is preliminary data.</text>
</comment>
<evidence type="ECO:0000256" key="1">
    <source>
        <dbReference type="ARBA" id="ARBA00004871"/>
    </source>
</evidence>
<dbReference type="eggNOG" id="COG0169">
    <property type="taxonomic scope" value="Bacteria"/>
</dbReference>
<dbReference type="Pfam" id="PF08501">
    <property type="entry name" value="Shikimate_dh_N"/>
    <property type="match status" value="1"/>
</dbReference>
<evidence type="ECO:0000313" key="4">
    <source>
        <dbReference type="EMBL" id="KFI81198.1"/>
    </source>
</evidence>
<dbReference type="Gene3D" id="3.40.50.720">
    <property type="entry name" value="NAD(P)-binding Rossmann-like Domain"/>
    <property type="match status" value="1"/>
</dbReference>
<sequence length="309" mass="32943">MQMITHQCAVLGKPIAHSLSPTLHNAAYRALGLNDWRYGRREVDAPALESFLNSLDSTWAGLSLTMPLKRTVMKLGESADRWSTVLSVANTAVLDWSAGDGEALIRLYNTDVRGIAEALRKDGFISAERSGTGTVSGAGQDASTGQRSGCAMILGSGNTARSALAACELLGMSSVKLFARNIEKAAHLQTLAEQLDMDLSVLPLEQAVLHAPGCAVSISTLPAHAADDFAHRLRDSAPRHLGHFLDVVYDPRPTEAMLAWRSSGGHAIGGEMMLLHQAIPQVALMTGLSEQALPADIDVTMLQALQEVL</sequence>
<keyword evidence="4" id="KW-0456">Lyase</keyword>
<dbReference type="PANTHER" id="PTHR21089:SF1">
    <property type="entry name" value="BIFUNCTIONAL 3-DEHYDROQUINATE DEHYDRATASE_SHIKIMATE DEHYDROGENASE, CHLOROPLASTIC"/>
    <property type="match status" value="1"/>
</dbReference>
<dbReference type="AlphaFoldDB" id="A0A087CD48"/>
<accession>A0A087CD48</accession>